<feature type="region of interest" description="Disordered" evidence="1">
    <location>
        <begin position="67"/>
        <end position="106"/>
    </location>
</feature>
<evidence type="ECO:0000313" key="2">
    <source>
        <dbReference type="EMBL" id="ODN70688.1"/>
    </source>
</evidence>
<dbReference type="AlphaFoldDB" id="A0A1E3H2Z1"/>
<dbReference type="InterPro" id="IPR029045">
    <property type="entry name" value="ClpP/crotonase-like_dom_sf"/>
</dbReference>
<dbReference type="SUPFAM" id="SSF52096">
    <property type="entry name" value="ClpP/crotonase"/>
    <property type="match status" value="1"/>
</dbReference>
<sequence>MSGAADDRPEAKPVLRSDPRPAAHAVPLWRRILGPRPDERVLRTVFYGLASITVTVLCLDLAEQMAKPPPTLPARSSETLPAADPNLPSARPDVAPAPGREGPKPMAELGEPMSFELVAGGRLEARGTITPGTAARFAEEIGKRGGYATTIVLDSPGGSVTDALEMSRLIRARGLDTLVEEEGRCASSCPLVFSGGTQRFAEEGASVGVHQVSAMRVTGGPEETGAEGMASAQRVSAECQRHLVDMGVDPRVWIHAMETPPEQIFYFTQDELLELKLATSGNAPVTTAAAQ</sequence>
<dbReference type="RefSeq" id="WP_245293997.1">
    <property type="nucleotide sequence ID" value="NZ_MCRJ01000042.1"/>
</dbReference>
<keyword evidence="3" id="KW-1185">Reference proteome</keyword>
<evidence type="ECO:0000256" key="1">
    <source>
        <dbReference type="SAM" id="MobiDB-lite"/>
    </source>
</evidence>
<dbReference type="Proteomes" id="UP000094622">
    <property type="component" value="Unassembled WGS sequence"/>
</dbReference>
<proteinExistence type="predicted"/>
<protein>
    <recommendedName>
        <fullName evidence="4">Clp protease</fullName>
    </recommendedName>
</protein>
<dbReference type="Gene3D" id="3.90.226.10">
    <property type="entry name" value="2-enoyl-CoA Hydratase, Chain A, domain 1"/>
    <property type="match status" value="1"/>
</dbReference>
<feature type="region of interest" description="Disordered" evidence="1">
    <location>
        <begin position="1"/>
        <end position="20"/>
    </location>
</feature>
<organism evidence="2 3">
    <name type="scientific">Methylobrevis pamukkalensis</name>
    <dbReference type="NCBI Taxonomy" id="1439726"/>
    <lineage>
        <taxon>Bacteria</taxon>
        <taxon>Pseudomonadati</taxon>
        <taxon>Pseudomonadota</taxon>
        <taxon>Alphaproteobacteria</taxon>
        <taxon>Hyphomicrobiales</taxon>
        <taxon>Pleomorphomonadaceae</taxon>
        <taxon>Methylobrevis</taxon>
    </lineage>
</organism>
<name>A0A1E3H2Z1_9HYPH</name>
<dbReference type="EMBL" id="MCRJ01000042">
    <property type="protein sequence ID" value="ODN70688.1"/>
    <property type="molecule type" value="Genomic_DNA"/>
</dbReference>
<evidence type="ECO:0008006" key="4">
    <source>
        <dbReference type="Google" id="ProtNLM"/>
    </source>
</evidence>
<accession>A0A1E3H2Z1</accession>
<reference evidence="2 3" key="1">
    <citation type="submission" date="2016-07" db="EMBL/GenBank/DDBJ databases">
        <title>Draft Genome Sequence of Methylobrevis pamukkalensis PK2.</title>
        <authorList>
            <person name="Vasilenko O.V."/>
            <person name="Doronina N.V."/>
            <person name="Shmareva M.N."/>
            <person name="Tarlachkov S.V."/>
            <person name="Mustakhimov I."/>
            <person name="Trotsenko Y.A."/>
        </authorList>
    </citation>
    <scope>NUCLEOTIDE SEQUENCE [LARGE SCALE GENOMIC DNA]</scope>
    <source>
        <strain evidence="2 3">PK2</strain>
    </source>
</reference>
<gene>
    <name evidence="2" type="ORF">A6302_01973</name>
</gene>
<evidence type="ECO:0000313" key="3">
    <source>
        <dbReference type="Proteomes" id="UP000094622"/>
    </source>
</evidence>
<comment type="caution">
    <text evidence="2">The sequence shown here is derived from an EMBL/GenBank/DDBJ whole genome shotgun (WGS) entry which is preliminary data.</text>
</comment>
<dbReference type="PATRIC" id="fig|1439726.3.peg.2088"/>